<gene>
    <name evidence="2" type="ORF">ACFPUY_19105</name>
</gene>
<feature type="signal peptide" evidence="1">
    <location>
        <begin position="1"/>
        <end position="21"/>
    </location>
</feature>
<evidence type="ECO:0000256" key="1">
    <source>
        <dbReference type="SAM" id="SignalP"/>
    </source>
</evidence>
<name>A0ABW1BXM6_9ACTN</name>
<dbReference type="Proteomes" id="UP001596096">
    <property type="component" value="Unassembled WGS sequence"/>
</dbReference>
<protein>
    <recommendedName>
        <fullName evidence="4">SH3 domain-containing protein</fullName>
    </recommendedName>
</protein>
<keyword evidence="3" id="KW-1185">Reference proteome</keyword>
<evidence type="ECO:0008006" key="4">
    <source>
        <dbReference type="Google" id="ProtNLM"/>
    </source>
</evidence>
<proteinExistence type="predicted"/>
<accession>A0ABW1BXM6</accession>
<feature type="chain" id="PRO_5045810612" description="SH3 domain-containing protein" evidence="1">
    <location>
        <begin position="22"/>
        <end position="121"/>
    </location>
</feature>
<sequence>MRFSRVAVVLAVAVVAGGGFATGTAGAARGPAPTVAAAVGGARDGDGRAPKRCRYAVRRIETRLNVRGGPGTRYRIVDKLYPGDYAWGSCRKFGRWRKVRGVDADRLGFSHAYYLRRIDTR</sequence>
<comment type="caution">
    <text evidence="2">The sequence shown here is derived from an EMBL/GenBank/DDBJ whole genome shotgun (WGS) entry which is preliminary data.</text>
</comment>
<evidence type="ECO:0000313" key="3">
    <source>
        <dbReference type="Proteomes" id="UP001596096"/>
    </source>
</evidence>
<evidence type="ECO:0000313" key="2">
    <source>
        <dbReference type="EMBL" id="MFC5817211.1"/>
    </source>
</evidence>
<reference evidence="3" key="1">
    <citation type="journal article" date="2019" name="Int. J. Syst. Evol. Microbiol.">
        <title>The Global Catalogue of Microorganisms (GCM) 10K type strain sequencing project: providing services to taxonomists for standard genome sequencing and annotation.</title>
        <authorList>
            <consortium name="The Broad Institute Genomics Platform"/>
            <consortium name="The Broad Institute Genome Sequencing Center for Infectious Disease"/>
            <person name="Wu L."/>
            <person name="Ma J."/>
        </authorList>
    </citation>
    <scope>NUCLEOTIDE SEQUENCE [LARGE SCALE GENOMIC DNA]</scope>
    <source>
        <strain evidence="3">CGMCC 4.7106</strain>
    </source>
</reference>
<organism evidence="2 3">
    <name type="scientific">Nonomuraea harbinensis</name>
    <dbReference type="NCBI Taxonomy" id="1286938"/>
    <lineage>
        <taxon>Bacteria</taxon>
        <taxon>Bacillati</taxon>
        <taxon>Actinomycetota</taxon>
        <taxon>Actinomycetes</taxon>
        <taxon>Streptosporangiales</taxon>
        <taxon>Streptosporangiaceae</taxon>
        <taxon>Nonomuraea</taxon>
    </lineage>
</organism>
<keyword evidence="1" id="KW-0732">Signal</keyword>
<dbReference type="EMBL" id="JBHSNW010000008">
    <property type="protein sequence ID" value="MFC5817211.1"/>
    <property type="molecule type" value="Genomic_DNA"/>
</dbReference>
<dbReference type="Gene3D" id="2.30.30.40">
    <property type="entry name" value="SH3 Domains"/>
    <property type="match status" value="1"/>
</dbReference>
<dbReference type="RefSeq" id="WP_148029277.1">
    <property type="nucleotide sequence ID" value="NZ_JAHKRN010000006.1"/>
</dbReference>